<proteinExistence type="predicted"/>
<sequence length="173" mass="19460">MKNTRWGKSCPPETPSEVEEALRHLARRTAEDVEEAGLDAQLLLTFQEARDTGTVPLDAGFFLVAHILLAMADEALAADARVRALNGELEAMERDAGLEVDTFWAPEDIPEEWEALLVEYEMACDEARAAFFRDAGEEVMAEVFLHDRAAFIRQFESGRRFFHGLPMLPSYVN</sequence>
<dbReference type="Proteomes" id="UP000182719">
    <property type="component" value="Unassembled WGS sequence"/>
</dbReference>
<accession>A0A1H8CW38</accession>
<organism evidence="1 2">
    <name type="scientific">Stigmatella aurantiaca</name>
    <dbReference type="NCBI Taxonomy" id="41"/>
    <lineage>
        <taxon>Bacteria</taxon>
        <taxon>Pseudomonadati</taxon>
        <taxon>Myxococcota</taxon>
        <taxon>Myxococcia</taxon>
        <taxon>Myxococcales</taxon>
        <taxon>Cystobacterineae</taxon>
        <taxon>Archangiaceae</taxon>
        <taxon>Stigmatella</taxon>
    </lineage>
</organism>
<dbReference type="OrthoDB" id="5507577at2"/>
<gene>
    <name evidence="1" type="ORF">SAMN05444354_12783</name>
</gene>
<protein>
    <submittedName>
        <fullName evidence="1">Uncharacterized protein</fullName>
    </submittedName>
</protein>
<dbReference type="EMBL" id="FOAP01000027">
    <property type="protein sequence ID" value="SEM98664.1"/>
    <property type="molecule type" value="Genomic_DNA"/>
</dbReference>
<evidence type="ECO:0000313" key="1">
    <source>
        <dbReference type="EMBL" id="SEM98664.1"/>
    </source>
</evidence>
<evidence type="ECO:0000313" key="2">
    <source>
        <dbReference type="Proteomes" id="UP000182719"/>
    </source>
</evidence>
<keyword evidence="2" id="KW-1185">Reference proteome</keyword>
<name>A0A1H8CW38_STIAU</name>
<dbReference type="AlphaFoldDB" id="A0A1H8CW38"/>
<dbReference type="RefSeq" id="WP_075010692.1">
    <property type="nucleotide sequence ID" value="NZ_FOAP01000027.1"/>
</dbReference>
<reference evidence="2" key="1">
    <citation type="submission" date="2016-10" db="EMBL/GenBank/DDBJ databases">
        <authorList>
            <person name="Varghese N."/>
            <person name="Submissions S."/>
        </authorList>
    </citation>
    <scope>NUCLEOTIDE SEQUENCE [LARGE SCALE GENOMIC DNA]</scope>
    <source>
        <strain evidence="2">DSM 17044</strain>
    </source>
</reference>